<dbReference type="Pfam" id="PF26492">
    <property type="entry name" value="DUF8160"/>
    <property type="match status" value="1"/>
</dbReference>
<accession>A0A9E7R8D2</accession>
<dbReference type="KEGG" id="ssai:N0B31_21785"/>
<dbReference type="AlphaFoldDB" id="A0A9E7R8D2"/>
<evidence type="ECO:0000259" key="2">
    <source>
        <dbReference type="Pfam" id="PF26492"/>
    </source>
</evidence>
<sequence length="161" mass="17757">MTDGEPEDETESEDADQQSGGDFDDALGNALSGRVGKRPQETDDEAGDEAERGEPSNTGDTGSTSSANSTSSKGETSSTEKTRGPDPDPNSTRRTRTKYAVYLTEEFQEELNQAYTKANAQRVMEDKGEIEKHKHFLEAVMRAGLNHDDLDAYIEELLERY</sequence>
<dbReference type="InterPro" id="IPR058474">
    <property type="entry name" value="DUF8160"/>
</dbReference>
<geneLocation type="plasmid" evidence="3 4">
    <name>unnamed1</name>
</geneLocation>
<feature type="region of interest" description="Disordered" evidence="1">
    <location>
        <begin position="1"/>
        <end position="97"/>
    </location>
</feature>
<dbReference type="GeneID" id="74945113"/>
<feature type="compositionally biased region" description="Acidic residues" evidence="1">
    <location>
        <begin position="1"/>
        <end position="16"/>
    </location>
</feature>
<organism evidence="3 4">
    <name type="scientific">Salinirubellus salinus</name>
    <dbReference type="NCBI Taxonomy" id="1364945"/>
    <lineage>
        <taxon>Archaea</taxon>
        <taxon>Methanobacteriati</taxon>
        <taxon>Methanobacteriota</taxon>
        <taxon>Stenosarchaea group</taxon>
        <taxon>Halobacteria</taxon>
        <taxon>Halobacteriales</taxon>
        <taxon>Natronomonadaceae</taxon>
        <taxon>Salinirubellus</taxon>
    </lineage>
</organism>
<feature type="domain" description="DUF8160" evidence="2">
    <location>
        <begin position="40"/>
        <end position="152"/>
    </location>
</feature>
<dbReference type="RefSeq" id="WP_260644164.1">
    <property type="nucleotide sequence ID" value="NZ_CP104004.1"/>
</dbReference>
<dbReference type="EMBL" id="CP104004">
    <property type="protein sequence ID" value="UWM57073.1"/>
    <property type="molecule type" value="Genomic_DNA"/>
</dbReference>
<keyword evidence="4" id="KW-1185">Reference proteome</keyword>
<proteinExistence type="predicted"/>
<gene>
    <name evidence="3" type="ORF">N0B31_21785</name>
</gene>
<reference evidence="3" key="1">
    <citation type="submission" date="2022-09" db="EMBL/GenBank/DDBJ databases">
        <title>Diverse halophilic archaea isolated from saline environments.</title>
        <authorList>
            <person name="Cui H.-L."/>
        </authorList>
    </citation>
    <scope>NUCLEOTIDE SEQUENCE</scope>
    <source>
        <strain evidence="3">ZS-35-S2</strain>
        <plasmid evidence="3">unnamed1</plasmid>
    </source>
</reference>
<evidence type="ECO:0000313" key="4">
    <source>
        <dbReference type="Proteomes" id="UP001057580"/>
    </source>
</evidence>
<dbReference type="Proteomes" id="UP001057580">
    <property type="component" value="Plasmid unnamed1"/>
</dbReference>
<evidence type="ECO:0000256" key="1">
    <source>
        <dbReference type="SAM" id="MobiDB-lite"/>
    </source>
</evidence>
<protein>
    <recommendedName>
        <fullName evidence="2">DUF8160 domain-containing protein</fullName>
    </recommendedName>
</protein>
<feature type="compositionally biased region" description="Low complexity" evidence="1">
    <location>
        <begin position="56"/>
        <end position="77"/>
    </location>
</feature>
<keyword evidence="3" id="KW-0614">Plasmid</keyword>
<name>A0A9E7R8D2_9EURY</name>
<evidence type="ECO:0000313" key="3">
    <source>
        <dbReference type="EMBL" id="UWM57073.1"/>
    </source>
</evidence>